<dbReference type="AlphaFoldDB" id="A0A9N7VIJ6"/>
<gene>
    <name evidence="1" type="ORF">PLEPLA_LOCUS37833</name>
</gene>
<comment type="caution">
    <text evidence="1">The sequence shown here is derived from an EMBL/GenBank/DDBJ whole genome shotgun (WGS) entry which is preliminary data.</text>
</comment>
<evidence type="ECO:0000313" key="1">
    <source>
        <dbReference type="EMBL" id="CAB1450144.1"/>
    </source>
</evidence>
<name>A0A9N7VIJ6_PLEPL</name>
<proteinExistence type="predicted"/>
<reference evidence="1" key="1">
    <citation type="submission" date="2020-03" db="EMBL/GenBank/DDBJ databases">
        <authorList>
            <person name="Weist P."/>
        </authorList>
    </citation>
    <scope>NUCLEOTIDE SEQUENCE</scope>
</reference>
<protein>
    <submittedName>
        <fullName evidence="1">Uncharacterized protein</fullName>
    </submittedName>
</protein>
<accession>A0A9N7VIJ6</accession>
<evidence type="ECO:0000313" key="2">
    <source>
        <dbReference type="Proteomes" id="UP001153269"/>
    </source>
</evidence>
<dbReference type="Proteomes" id="UP001153269">
    <property type="component" value="Unassembled WGS sequence"/>
</dbReference>
<organism evidence="1 2">
    <name type="scientific">Pleuronectes platessa</name>
    <name type="common">European plaice</name>
    <dbReference type="NCBI Taxonomy" id="8262"/>
    <lineage>
        <taxon>Eukaryota</taxon>
        <taxon>Metazoa</taxon>
        <taxon>Chordata</taxon>
        <taxon>Craniata</taxon>
        <taxon>Vertebrata</taxon>
        <taxon>Euteleostomi</taxon>
        <taxon>Actinopterygii</taxon>
        <taxon>Neopterygii</taxon>
        <taxon>Teleostei</taxon>
        <taxon>Neoteleostei</taxon>
        <taxon>Acanthomorphata</taxon>
        <taxon>Carangaria</taxon>
        <taxon>Pleuronectiformes</taxon>
        <taxon>Pleuronectoidei</taxon>
        <taxon>Pleuronectidae</taxon>
        <taxon>Pleuronectes</taxon>
    </lineage>
</organism>
<sequence>METEGARKCVSTFVCFPAFATAEVVRAIDPHQTRAGTSQPELSGVSRPLGETNTATDYFLSLFLLLKDNICSSPPAAKCCVTLPRILTAVTDDHEVNRLKKFSARCWFLSRCQSSEPSSPRWKKLQDRSQTAHRPANAYCSFY</sequence>
<dbReference type="EMBL" id="CADEAL010004043">
    <property type="protein sequence ID" value="CAB1450144.1"/>
    <property type="molecule type" value="Genomic_DNA"/>
</dbReference>
<keyword evidence="2" id="KW-1185">Reference proteome</keyword>